<feature type="region of interest" description="Disordered" evidence="1">
    <location>
        <begin position="204"/>
        <end position="253"/>
    </location>
</feature>
<organism evidence="2 3">
    <name type="scientific">Kribbella alba</name>
    <dbReference type="NCBI Taxonomy" id="190197"/>
    <lineage>
        <taxon>Bacteria</taxon>
        <taxon>Bacillati</taxon>
        <taxon>Actinomycetota</taxon>
        <taxon>Actinomycetes</taxon>
        <taxon>Propionibacteriales</taxon>
        <taxon>Kribbellaceae</taxon>
        <taxon>Kribbella</taxon>
    </lineage>
</organism>
<sequence length="253" mass="26721">MELKAHAISVRGPHAPILNATTLCVRDHQLALLAGYPGPGHVAAALSMSGRLRPDGGDVKLDGQGDAGLLRRRVAVVDAPGITEPDDALPVRTVVGEELAIAGRKAGRKAVREWLAEHGWAAFADKRFEHLPVAVRTRLLAELTVARPDVNVVILTMPDRLGGDPHDWYGVGRELAARGYAVIVTCADTSARLLGVPAAQLGSVDPPEPVQVAPAAPIEPVGPIEEAKTKPVALTEDPRTKPAVPVEEELEEA</sequence>
<dbReference type="RefSeq" id="WP_344107589.1">
    <property type="nucleotide sequence ID" value="NZ_BAAANE010000001.1"/>
</dbReference>
<dbReference type="SUPFAM" id="SSF52540">
    <property type="entry name" value="P-loop containing nucleoside triphosphate hydrolases"/>
    <property type="match status" value="1"/>
</dbReference>
<evidence type="ECO:0000313" key="2">
    <source>
        <dbReference type="EMBL" id="GAA1619173.1"/>
    </source>
</evidence>
<comment type="caution">
    <text evidence="2">The sequence shown here is derived from an EMBL/GenBank/DDBJ whole genome shotgun (WGS) entry which is preliminary data.</text>
</comment>
<protein>
    <submittedName>
        <fullName evidence="2">ABC transporter ATP-binding protein</fullName>
    </submittedName>
</protein>
<evidence type="ECO:0000256" key="1">
    <source>
        <dbReference type="SAM" id="MobiDB-lite"/>
    </source>
</evidence>
<keyword evidence="2" id="KW-0067">ATP-binding</keyword>
<accession>A0ABP4QW75</accession>
<proteinExistence type="predicted"/>
<keyword evidence="2" id="KW-0547">Nucleotide-binding</keyword>
<evidence type="ECO:0000313" key="3">
    <source>
        <dbReference type="Proteomes" id="UP001501319"/>
    </source>
</evidence>
<keyword evidence="3" id="KW-1185">Reference proteome</keyword>
<reference evidence="3" key="1">
    <citation type="journal article" date="2019" name="Int. J. Syst. Evol. Microbiol.">
        <title>The Global Catalogue of Microorganisms (GCM) 10K type strain sequencing project: providing services to taxonomists for standard genome sequencing and annotation.</title>
        <authorList>
            <consortium name="The Broad Institute Genomics Platform"/>
            <consortium name="The Broad Institute Genome Sequencing Center for Infectious Disease"/>
            <person name="Wu L."/>
            <person name="Ma J."/>
        </authorList>
    </citation>
    <scope>NUCLEOTIDE SEQUENCE [LARGE SCALE GENOMIC DNA]</scope>
    <source>
        <strain evidence="3">JCM 14306</strain>
    </source>
</reference>
<dbReference type="InterPro" id="IPR027417">
    <property type="entry name" value="P-loop_NTPase"/>
</dbReference>
<name>A0ABP4QW75_9ACTN</name>
<dbReference type="Proteomes" id="UP001501319">
    <property type="component" value="Unassembled WGS sequence"/>
</dbReference>
<gene>
    <name evidence="2" type="ORF">GCM10009744_02280</name>
</gene>
<dbReference type="GO" id="GO:0005524">
    <property type="term" value="F:ATP binding"/>
    <property type="evidence" value="ECO:0007669"/>
    <property type="project" value="UniProtKB-KW"/>
</dbReference>
<dbReference type="EMBL" id="BAAANE010000001">
    <property type="protein sequence ID" value="GAA1619173.1"/>
    <property type="molecule type" value="Genomic_DNA"/>
</dbReference>
<feature type="compositionally biased region" description="Low complexity" evidence="1">
    <location>
        <begin position="210"/>
        <end position="221"/>
    </location>
</feature>
<dbReference type="Gene3D" id="3.40.50.300">
    <property type="entry name" value="P-loop containing nucleotide triphosphate hydrolases"/>
    <property type="match status" value="1"/>
</dbReference>